<evidence type="ECO:0000313" key="3">
    <source>
        <dbReference type="EMBL" id="HEC57270.1"/>
    </source>
</evidence>
<dbReference type="SUPFAM" id="SSF53218">
    <property type="entry name" value="Molybdenum cofactor biosynthesis proteins"/>
    <property type="match status" value="1"/>
</dbReference>
<evidence type="ECO:0000313" key="4">
    <source>
        <dbReference type="EMBL" id="OFV66720.1"/>
    </source>
</evidence>
<dbReference type="Proteomes" id="UP000885936">
    <property type="component" value="Unassembled WGS sequence"/>
</dbReference>
<organism evidence="4 5">
    <name type="scientific">Candidatus Syntropharchaeum butanivorans</name>
    <dbReference type="NCBI Taxonomy" id="1839936"/>
    <lineage>
        <taxon>Archaea</taxon>
        <taxon>Methanobacteriati</taxon>
        <taxon>Methanobacteriota</taxon>
        <taxon>Stenosarchaea group</taxon>
        <taxon>Methanomicrobia</taxon>
        <taxon>Methanosarcinales</taxon>
        <taxon>ANME-2 cluster</taxon>
        <taxon>Candidatus Syntropharchaeum</taxon>
    </lineage>
</organism>
<dbReference type="EMBL" id="DRIE01000090">
    <property type="protein sequence ID" value="HEC57270.1"/>
    <property type="molecule type" value="Genomic_DNA"/>
</dbReference>
<dbReference type="Pfam" id="PF24102">
    <property type="entry name" value="FLAD1_M"/>
    <property type="match status" value="1"/>
</dbReference>
<keyword evidence="5" id="KW-1185">Reference proteome</keyword>
<dbReference type="PANTHER" id="PTHR13939">
    <property type="entry name" value="NICOTINAMIDE-NUCLEOTIDE AMIDOHYDROLASE PNCC"/>
    <property type="match status" value="1"/>
</dbReference>
<name>A0A1F2P610_9EURY</name>
<accession>A0A1F2P610</accession>
<dbReference type="Pfam" id="PF00994">
    <property type="entry name" value="MoCF_biosynth"/>
    <property type="match status" value="1"/>
</dbReference>
<protein>
    <submittedName>
        <fullName evidence="4">Competence damage-inducible protein A</fullName>
    </submittedName>
    <submittedName>
        <fullName evidence="2">Competence/damage-inducible protein A</fullName>
    </submittedName>
</protein>
<dbReference type="InterPro" id="IPR050101">
    <property type="entry name" value="CinA"/>
</dbReference>
<dbReference type="AlphaFoldDB" id="A0A1F2P610"/>
<dbReference type="EMBL" id="DQZR01000072">
    <property type="protein sequence ID" value="HDM35977.1"/>
    <property type="molecule type" value="Genomic_DNA"/>
</dbReference>
<reference evidence="4 5" key="1">
    <citation type="submission" date="2016-05" db="EMBL/GenBank/DDBJ databases">
        <title>Microbial consortia oxidize butane by reversing methanogenesis.</title>
        <authorList>
            <person name="Laso-Perez R."/>
            <person name="Richter M."/>
            <person name="Wegener G."/>
            <person name="Musat F."/>
        </authorList>
    </citation>
    <scope>NUCLEOTIDE SEQUENCE [LARGE SCALE GENOMIC DNA]</scope>
    <source>
        <strain evidence="4">BOX1</strain>
    </source>
</reference>
<dbReference type="InterPro" id="IPR036425">
    <property type="entry name" value="MoaB/Mog-like_dom_sf"/>
</dbReference>
<evidence type="ECO:0000313" key="2">
    <source>
        <dbReference type="EMBL" id="HDM35977.1"/>
    </source>
</evidence>
<dbReference type="InterPro" id="IPR001453">
    <property type="entry name" value="MoaB/Mog_dom"/>
</dbReference>
<proteinExistence type="predicted"/>
<dbReference type="PANTHER" id="PTHR13939:SF0">
    <property type="entry name" value="NMN AMIDOHYDROLASE-LIKE PROTEIN YFAY"/>
    <property type="match status" value="1"/>
</dbReference>
<dbReference type="STRING" id="1839936.SBU_000013"/>
<dbReference type="Proteomes" id="UP000885863">
    <property type="component" value="Unassembled WGS sequence"/>
</dbReference>
<evidence type="ECO:0000259" key="1">
    <source>
        <dbReference type="SMART" id="SM00852"/>
    </source>
</evidence>
<feature type="domain" description="MoaB/Mog" evidence="1">
    <location>
        <begin position="6"/>
        <end position="164"/>
    </location>
</feature>
<comment type="caution">
    <text evidence="4">The sequence shown here is derived from an EMBL/GenBank/DDBJ whole genome shotgun (WGS) entry which is preliminary data.</text>
</comment>
<dbReference type="CDD" id="cd00885">
    <property type="entry name" value="cinA"/>
    <property type="match status" value="1"/>
</dbReference>
<reference evidence="2" key="2">
    <citation type="journal article" date="2020" name="mSystems">
        <title>Genome- and Community-Level Interaction Insights into Carbon Utilization and Element Cycling Functions of Hydrothermarchaeota in Hydrothermal Sediment.</title>
        <authorList>
            <person name="Zhou Z."/>
            <person name="Liu Y."/>
            <person name="Xu W."/>
            <person name="Pan J."/>
            <person name="Luo Z.H."/>
            <person name="Li M."/>
        </authorList>
    </citation>
    <scope>NUCLEOTIDE SEQUENCE [LARGE SCALE GENOMIC DNA]</scope>
    <source>
        <strain evidence="2">HyVt-185</strain>
        <strain evidence="3">HyVt-386</strain>
    </source>
</reference>
<dbReference type="Proteomes" id="UP000185779">
    <property type="component" value="Unassembled WGS sequence"/>
</dbReference>
<dbReference type="Gene3D" id="3.40.980.10">
    <property type="entry name" value="MoaB/Mog-like domain"/>
    <property type="match status" value="1"/>
</dbReference>
<evidence type="ECO:0000313" key="5">
    <source>
        <dbReference type="Proteomes" id="UP000185779"/>
    </source>
</evidence>
<dbReference type="InterPro" id="IPR056596">
    <property type="entry name" value="FLAD1_M"/>
</dbReference>
<dbReference type="EMBL" id="LYOR01000001">
    <property type="protein sequence ID" value="OFV66720.1"/>
    <property type="molecule type" value="Genomic_DNA"/>
</dbReference>
<gene>
    <name evidence="2" type="ORF">ENG09_01800</name>
    <name evidence="3" type="ORF">ENI32_05240</name>
    <name evidence="4" type="ORF">SBU_000013</name>
</gene>
<dbReference type="SMART" id="SM00852">
    <property type="entry name" value="MoCF_biosynth"/>
    <property type="match status" value="1"/>
</dbReference>
<sequence length="231" mass="25616">MVKTAAIITIGDELLSGDVVNTNATWIAKRLYEGGVSIRLIATVGDEIEDISRLIHFCRDLVEWIFVTGGLGPTHDDITREAIAYATGRKLTQNEEAQALLIPRFGDGKYTLKLTELPEGSEVIDNPVGAAPGFIVDNIVVLPGVPAEMEAMFDLIVDRFTGKAPDVRWLTLPKYEVEVADILSEASRLFPDVKIGSYPQWGEKLKIRLSSMNPKRLDEVLEYFRKEGLDV</sequence>
<dbReference type="PATRIC" id="fig|1839936.3.peg.13"/>